<feature type="domain" description="Helicase Helix-turn-helix" evidence="1">
    <location>
        <begin position="254"/>
        <end position="342"/>
    </location>
</feature>
<dbReference type="InterPro" id="IPR029491">
    <property type="entry name" value="Helicase_HTH"/>
</dbReference>
<proteinExistence type="predicted"/>
<dbReference type="Pfam" id="PF14493">
    <property type="entry name" value="HTH_40"/>
    <property type="match status" value="1"/>
</dbReference>
<dbReference type="RefSeq" id="WP_090866954.1">
    <property type="nucleotide sequence ID" value="NZ_FOHE01000002.1"/>
</dbReference>
<keyword evidence="3" id="KW-1185">Reference proteome</keyword>
<gene>
    <name evidence="2" type="ORF">SAMN05216389_102280</name>
</gene>
<dbReference type="Proteomes" id="UP000198618">
    <property type="component" value="Unassembled WGS sequence"/>
</dbReference>
<organism evidence="2 3">
    <name type="scientific">Oceanobacillus limi</name>
    <dbReference type="NCBI Taxonomy" id="930131"/>
    <lineage>
        <taxon>Bacteria</taxon>
        <taxon>Bacillati</taxon>
        <taxon>Bacillota</taxon>
        <taxon>Bacilli</taxon>
        <taxon>Bacillales</taxon>
        <taxon>Bacillaceae</taxon>
        <taxon>Oceanobacillus</taxon>
    </lineage>
</organism>
<evidence type="ECO:0000313" key="3">
    <source>
        <dbReference type="Proteomes" id="UP000198618"/>
    </source>
</evidence>
<dbReference type="EMBL" id="FOHE01000002">
    <property type="protein sequence ID" value="SES81266.1"/>
    <property type="molecule type" value="Genomic_DNA"/>
</dbReference>
<dbReference type="InterPro" id="IPR008308">
    <property type="entry name" value="YpbB-like"/>
</dbReference>
<evidence type="ECO:0000313" key="2">
    <source>
        <dbReference type="EMBL" id="SES81266.1"/>
    </source>
</evidence>
<name>A0A1H9ZI44_9BACI</name>
<protein>
    <submittedName>
        <fullName evidence="2">Uncharacterized protein YpbB</fullName>
    </submittedName>
</protein>
<evidence type="ECO:0000259" key="1">
    <source>
        <dbReference type="Pfam" id="PF14493"/>
    </source>
</evidence>
<dbReference type="AlphaFoldDB" id="A0A1H9ZI44"/>
<dbReference type="PIRSF" id="PIRSF021350">
    <property type="entry name" value="UCP021350"/>
    <property type="match status" value="1"/>
</dbReference>
<reference evidence="2 3" key="1">
    <citation type="submission" date="2016-10" db="EMBL/GenBank/DDBJ databases">
        <authorList>
            <person name="de Groot N.N."/>
        </authorList>
    </citation>
    <scope>NUCLEOTIDE SEQUENCE [LARGE SCALE GENOMIC DNA]</scope>
    <source>
        <strain evidence="2 3">IBRC-M 10780</strain>
    </source>
</reference>
<sequence>MYLNGIILQSVASIKGQRTIYGIYHLLKGKKSIQTIHDSRIYQVEGFYGIAPTLNKADFEREIRKLESQELIIARNKGSEFFFLTHSGMQWIHQHDIPYTYYKGLTYSGVVDLFMERLMLLIQTYTNSKKSNLSFIPIVDNEETLNWVKMQYRRTKTNGIEILPILYEELYFILSQLKGHEAEMFVDRLTGYHTYGMSTHQLAEKYNMVEADVKVLMVGIIHFIMSNIEKSPEKFQLLRVLLQGVTRRNFITNSAKVTNDLLKKGYSIEKVAKVRRLKVNTIQDHIVEIALYNVDFPVEAYVDPETESEIIAAIRKTNSYKLRDIKEALDNQISYFQIRLVLSRNDVAIK</sequence>
<dbReference type="Gene3D" id="1.10.10.1390">
    <property type="entry name" value="ATP-dependent DNA helicase RecQ"/>
    <property type="match status" value="1"/>
</dbReference>
<dbReference type="STRING" id="930131.SAMN05216389_102280"/>
<accession>A0A1H9ZI44</accession>
<dbReference type="OrthoDB" id="2354672at2"/>